<reference evidence="2" key="1">
    <citation type="submission" date="2019-12" db="EMBL/GenBank/DDBJ databases">
        <title>Genome sequencing and annotation of Brassica cretica.</title>
        <authorList>
            <person name="Studholme D.J."/>
            <person name="Sarris P."/>
        </authorList>
    </citation>
    <scope>NUCLEOTIDE SEQUENCE</scope>
    <source>
        <strain evidence="2">PFS-109/04</strain>
        <tissue evidence="2">Leaf</tissue>
    </source>
</reference>
<feature type="compositionally biased region" description="Basic and acidic residues" evidence="1">
    <location>
        <begin position="73"/>
        <end position="106"/>
    </location>
</feature>
<dbReference type="Proteomes" id="UP000712600">
    <property type="component" value="Unassembled WGS sequence"/>
</dbReference>
<evidence type="ECO:0000313" key="2">
    <source>
        <dbReference type="EMBL" id="KAF3523338.1"/>
    </source>
</evidence>
<protein>
    <submittedName>
        <fullName evidence="2">Uncharacterized protein</fullName>
    </submittedName>
</protein>
<evidence type="ECO:0000256" key="1">
    <source>
        <dbReference type="SAM" id="MobiDB-lite"/>
    </source>
</evidence>
<comment type="caution">
    <text evidence="2">The sequence shown here is derived from an EMBL/GenBank/DDBJ whole genome shotgun (WGS) entry which is preliminary data.</text>
</comment>
<dbReference type="AlphaFoldDB" id="A0A8S9PPZ9"/>
<evidence type="ECO:0000313" key="3">
    <source>
        <dbReference type="Proteomes" id="UP000712600"/>
    </source>
</evidence>
<gene>
    <name evidence="2" type="ORF">F2Q69_00048540</name>
</gene>
<feature type="region of interest" description="Disordered" evidence="1">
    <location>
        <begin position="73"/>
        <end position="108"/>
    </location>
</feature>
<accession>A0A8S9PPZ9</accession>
<proteinExistence type="predicted"/>
<sequence length="204" mass="23460">MPYIRLLKISSDTIFFSLSPQLCCFSQQNRSYSIFSFQIHPHKQAVKVTKHSKSDIESLIIFCHENRTGGMRERRWISGESEAERKKKDRERERGREEDRERELSPSEHLTVSTILAWLHNGGSEDGGSCLAQRRGLEHGLQEKDLRLAREEPQADNTHVTTATDHLLLKRDLFGFGAAPNQIIIRPGDGRTNERNKPHAEPDY</sequence>
<organism evidence="2 3">
    <name type="scientific">Brassica cretica</name>
    <name type="common">Mustard</name>
    <dbReference type="NCBI Taxonomy" id="69181"/>
    <lineage>
        <taxon>Eukaryota</taxon>
        <taxon>Viridiplantae</taxon>
        <taxon>Streptophyta</taxon>
        <taxon>Embryophyta</taxon>
        <taxon>Tracheophyta</taxon>
        <taxon>Spermatophyta</taxon>
        <taxon>Magnoliopsida</taxon>
        <taxon>eudicotyledons</taxon>
        <taxon>Gunneridae</taxon>
        <taxon>Pentapetalae</taxon>
        <taxon>rosids</taxon>
        <taxon>malvids</taxon>
        <taxon>Brassicales</taxon>
        <taxon>Brassicaceae</taxon>
        <taxon>Brassiceae</taxon>
        <taxon>Brassica</taxon>
    </lineage>
</organism>
<dbReference type="EMBL" id="QGKX02001347">
    <property type="protein sequence ID" value="KAF3523338.1"/>
    <property type="molecule type" value="Genomic_DNA"/>
</dbReference>
<name>A0A8S9PPZ9_BRACR</name>